<dbReference type="RefSeq" id="WP_091339999.1">
    <property type="nucleotide sequence ID" value="NZ_FNYC01000007.1"/>
</dbReference>
<dbReference type="STRING" id="529704.SAMN02927913_3470"/>
<dbReference type="Pfam" id="PF00561">
    <property type="entry name" value="Abhydrolase_1"/>
    <property type="match status" value="1"/>
</dbReference>
<evidence type="ECO:0000259" key="1">
    <source>
        <dbReference type="Pfam" id="PF00561"/>
    </source>
</evidence>
<dbReference type="SUPFAM" id="SSF53474">
    <property type="entry name" value="alpha/beta-Hydrolases"/>
    <property type="match status" value="1"/>
</dbReference>
<dbReference type="InterPro" id="IPR000073">
    <property type="entry name" value="AB_hydrolase_1"/>
</dbReference>
<keyword evidence="3" id="KW-1185">Reference proteome</keyword>
<organism evidence="2 3">
    <name type="scientific">Frateuria terrea</name>
    <dbReference type="NCBI Taxonomy" id="529704"/>
    <lineage>
        <taxon>Bacteria</taxon>
        <taxon>Pseudomonadati</taxon>
        <taxon>Pseudomonadota</taxon>
        <taxon>Gammaproteobacteria</taxon>
        <taxon>Lysobacterales</taxon>
        <taxon>Rhodanobacteraceae</taxon>
        <taxon>Frateuria</taxon>
    </lineage>
</organism>
<dbReference type="PANTHER" id="PTHR43433:SF5">
    <property type="entry name" value="AB HYDROLASE-1 DOMAIN-CONTAINING PROTEIN"/>
    <property type="match status" value="1"/>
</dbReference>
<sequence>MSHFTTTDGTNLFYRDWGRGQPIVFLASWALDSRAWDRHMLHFNARGYRCIALDRRGHGRSDDPGRGYDLDRLADDVAELLDHLDLRGATLVAHSMASGECTRCLARHGSARVGRLVFLAPVAPSYAEGSRASWSMDEPTTEAVLAAIRRDLPRWLADNADGFFLPAETGTTPEYVQHTIDIIRDASLQALVDCFRAKRADQRAELRAIEVPLLVIHGNRDASEPVQQGRAIATLVPHSRYIEYAGAPHGLYHTHFDRLVEDIHAFLRKPATADVSARSPRAEQSRVEGTA</sequence>
<name>A0A1H6YM68_9GAMM</name>
<accession>A0A1H6YM68</accession>
<dbReference type="PRINTS" id="PR00111">
    <property type="entry name" value="ABHYDROLASE"/>
</dbReference>
<evidence type="ECO:0000313" key="3">
    <source>
        <dbReference type="Proteomes" id="UP000199420"/>
    </source>
</evidence>
<dbReference type="PANTHER" id="PTHR43433">
    <property type="entry name" value="HYDROLASE, ALPHA/BETA FOLD FAMILY PROTEIN"/>
    <property type="match status" value="1"/>
</dbReference>
<dbReference type="InterPro" id="IPR029058">
    <property type="entry name" value="AB_hydrolase_fold"/>
</dbReference>
<gene>
    <name evidence="2" type="ORF">SAMN04487997_3212</name>
</gene>
<dbReference type="InterPro" id="IPR050471">
    <property type="entry name" value="AB_hydrolase"/>
</dbReference>
<dbReference type="OrthoDB" id="9779853at2"/>
<dbReference type="AlphaFoldDB" id="A0A1H6YM68"/>
<feature type="domain" description="AB hydrolase-1" evidence="1">
    <location>
        <begin position="22"/>
        <end position="255"/>
    </location>
</feature>
<proteinExistence type="predicted"/>
<evidence type="ECO:0000313" key="2">
    <source>
        <dbReference type="EMBL" id="SEJ40037.1"/>
    </source>
</evidence>
<protein>
    <submittedName>
        <fullName evidence="2">Pimeloyl-ACP methyl ester carboxylesterase</fullName>
    </submittedName>
</protein>
<dbReference type="EMBL" id="FNYC01000007">
    <property type="protein sequence ID" value="SEJ40037.1"/>
    <property type="molecule type" value="Genomic_DNA"/>
</dbReference>
<dbReference type="Proteomes" id="UP000199420">
    <property type="component" value="Unassembled WGS sequence"/>
</dbReference>
<dbReference type="Gene3D" id="3.40.50.1820">
    <property type="entry name" value="alpha/beta hydrolase"/>
    <property type="match status" value="1"/>
</dbReference>
<reference evidence="2 3" key="1">
    <citation type="submission" date="2016-10" db="EMBL/GenBank/DDBJ databases">
        <authorList>
            <person name="de Groot N.N."/>
        </authorList>
    </citation>
    <scope>NUCLEOTIDE SEQUENCE [LARGE SCALE GENOMIC DNA]</scope>
    <source>
        <strain evidence="2 3">DSM 26515</strain>
    </source>
</reference>